<protein>
    <submittedName>
        <fullName evidence="1">Uncharacterized protein</fullName>
    </submittedName>
</protein>
<dbReference type="Proteomes" id="UP000265000">
    <property type="component" value="Unplaced"/>
</dbReference>
<reference evidence="1" key="1">
    <citation type="submission" date="2025-08" db="UniProtKB">
        <authorList>
            <consortium name="Ensembl"/>
        </authorList>
    </citation>
    <scope>IDENTIFICATION</scope>
</reference>
<keyword evidence="2" id="KW-1185">Reference proteome</keyword>
<sequence>KNTDLSLWPCFSTLCRIQKIGSNLDIGLWFPFSLHIPPAPTFLIAKTILSTPAPFPLLSLLPLPAVQQLMLQSLWLEQELGHVSASQG</sequence>
<name>A0A3Q2NRM8_FUNHE</name>
<dbReference type="AlphaFoldDB" id="A0A3Q2NRM8"/>
<dbReference type="Ensembl" id="ENSFHET00000013378.1">
    <property type="protein sequence ID" value="ENSFHEP00000001742.1"/>
    <property type="gene ID" value="ENSFHEG00000002498.1"/>
</dbReference>
<evidence type="ECO:0000313" key="1">
    <source>
        <dbReference type="Ensembl" id="ENSFHEP00000001742.1"/>
    </source>
</evidence>
<proteinExistence type="predicted"/>
<organism evidence="1 2">
    <name type="scientific">Fundulus heteroclitus</name>
    <name type="common">Killifish</name>
    <name type="synonym">Mummichog</name>
    <dbReference type="NCBI Taxonomy" id="8078"/>
    <lineage>
        <taxon>Eukaryota</taxon>
        <taxon>Metazoa</taxon>
        <taxon>Chordata</taxon>
        <taxon>Craniata</taxon>
        <taxon>Vertebrata</taxon>
        <taxon>Euteleostomi</taxon>
        <taxon>Actinopterygii</taxon>
        <taxon>Neopterygii</taxon>
        <taxon>Teleostei</taxon>
        <taxon>Neoteleostei</taxon>
        <taxon>Acanthomorphata</taxon>
        <taxon>Ovalentaria</taxon>
        <taxon>Atherinomorphae</taxon>
        <taxon>Cyprinodontiformes</taxon>
        <taxon>Fundulidae</taxon>
        <taxon>Fundulus</taxon>
    </lineage>
</organism>
<reference evidence="1" key="2">
    <citation type="submission" date="2025-09" db="UniProtKB">
        <authorList>
            <consortium name="Ensembl"/>
        </authorList>
    </citation>
    <scope>IDENTIFICATION</scope>
</reference>
<accession>A0A3Q2NRM8</accession>
<evidence type="ECO:0000313" key="2">
    <source>
        <dbReference type="Proteomes" id="UP000265000"/>
    </source>
</evidence>